<keyword evidence="1" id="KW-0732">Signal</keyword>
<dbReference type="eggNOG" id="COG3168">
    <property type="taxonomic scope" value="Bacteria"/>
</dbReference>
<gene>
    <name evidence="2" type="ORF">VISI1226_10384</name>
</gene>
<comment type="caution">
    <text evidence="2">The sequence shown here is derived from an EMBL/GenBank/DDBJ whole genome shotgun (WGS) entry which is preliminary data.</text>
</comment>
<reference evidence="2 3" key="1">
    <citation type="journal article" date="2012" name="Int. J. Syst. Evol. Microbiol.">
        <title>Vibrio caribbeanicus sp. nov., isolated from the marine sponge Scleritoderma cyanea.</title>
        <authorList>
            <person name="Hoffmann M."/>
            <person name="Monday S.R."/>
            <person name="Allard M.W."/>
            <person name="Strain E.A."/>
            <person name="Whittaker P."/>
            <person name="Naum M."/>
            <person name="McCarthy P.J."/>
            <person name="Lopez J.V."/>
            <person name="Fischer M."/>
            <person name="Brown E.W."/>
        </authorList>
    </citation>
    <scope>NUCLEOTIDE SEQUENCE [LARGE SCALE GENOMIC DNA]</scope>
    <source>
        <strain evidence="3">DSMZ 21326</strain>
    </source>
</reference>
<protein>
    <submittedName>
        <fullName evidence="2">Putative fimbrial assembly protein PilP</fullName>
    </submittedName>
</protein>
<dbReference type="InterPro" id="IPR007446">
    <property type="entry name" value="PilP"/>
</dbReference>
<organism evidence="2 3">
    <name type="scientific">Vibrio sinaloensis DSM 21326</name>
    <dbReference type="NCBI Taxonomy" id="945550"/>
    <lineage>
        <taxon>Bacteria</taxon>
        <taxon>Pseudomonadati</taxon>
        <taxon>Pseudomonadota</taxon>
        <taxon>Gammaproteobacteria</taxon>
        <taxon>Vibrionales</taxon>
        <taxon>Vibrionaceae</taxon>
        <taxon>Vibrio</taxon>
        <taxon>Vibrio oreintalis group</taxon>
    </lineage>
</organism>
<dbReference type="Gene3D" id="2.30.30.830">
    <property type="match status" value="1"/>
</dbReference>
<feature type="chain" id="PRO_5003227995" evidence="1">
    <location>
        <begin position="20"/>
        <end position="170"/>
    </location>
</feature>
<name>E8M831_PHOS4</name>
<evidence type="ECO:0000256" key="1">
    <source>
        <dbReference type="SAM" id="SignalP"/>
    </source>
</evidence>
<dbReference type="Proteomes" id="UP000006228">
    <property type="component" value="Unassembled WGS sequence"/>
</dbReference>
<dbReference type="OrthoDB" id="5296580at2"/>
<dbReference type="RefSeq" id="WP_008077760.1">
    <property type="nucleotide sequence ID" value="NZ_AEVT01000072.1"/>
</dbReference>
<dbReference type="PIRSF" id="PIRSF016481">
    <property type="entry name" value="Pilus_assembly_PilP"/>
    <property type="match status" value="1"/>
</dbReference>
<proteinExistence type="predicted"/>
<dbReference type="PROSITE" id="PS51257">
    <property type="entry name" value="PROKAR_LIPOPROTEIN"/>
    <property type="match status" value="1"/>
</dbReference>
<accession>E8M831</accession>
<dbReference type="GeneID" id="95569742"/>
<dbReference type="AlphaFoldDB" id="E8M831"/>
<evidence type="ECO:0000313" key="2">
    <source>
        <dbReference type="EMBL" id="EGA69837.1"/>
    </source>
</evidence>
<sequence length="170" mass="18844">MKANYLLLMALFSLLGCQANTDPLDEFVAQVERKARQDVVDLKPVIDFQITPYQAHQQREPFVLPKAALVLNQPVVSKDCWQPAKRKKTSQLERYPLSKLKLKGVMGSQGSVSALIQTPAGNVVKVNTGQYIGLNNGKVTHVSANYLKINETLPDGLGCWNKRSVKLALK</sequence>
<evidence type="ECO:0000313" key="3">
    <source>
        <dbReference type="Proteomes" id="UP000006228"/>
    </source>
</evidence>
<dbReference type="EMBL" id="AEVT01000072">
    <property type="protein sequence ID" value="EGA69837.1"/>
    <property type="molecule type" value="Genomic_DNA"/>
</dbReference>
<dbReference type="Pfam" id="PF04351">
    <property type="entry name" value="PilP"/>
    <property type="match status" value="1"/>
</dbReference>
<feature type="signal peptide" evidence="1">
    <location>
        <begin position="1"/>
        <end position="19"/>
    </location>
</feature>